<dbReference type="InterPro" id="IPR008183">
    <property type="entry name" value="Aldose_1/G6P_1-epimerase"/>
</dbReference>
<dbReference type="CDD" id="cd09024">
    <property type="entry name" value="Aldose_epim_lacX"/>
    <property type="match status" value="1"/>
</dbReference>
<dbReference type="GO" id="GO:0005975">
    <property type="term" value="P:carbohydrate metabolic process"/>
    <property type="evidence" value="ECO:0007669"/>
    <property type="project" value="InterPro"/>
</dbReference>
<name>A0A9D2D6J3_9FIRM</name>
<protein>
    <submittedName>
        <fullName evidence="1">Aldose 1-epimerase family protein</fullName>
    </submittedName>
</protein>
<gene>
    <name evidence="1" type="ORF">H9726_03235</name>
</gene>
<comment type="caution">
    <text evidence="1">The sequence shown here is derived from an EMBL/GenBank/DDBJ whole genome shotgun (WGS) entry which is preliminary data.</text>
</comment>
<dbReference type="Gene3D" id="2.70.98.10">
    <property type="match status" value="1"/>
</dbReference>
<dbReference type="InterPro" id="IPR011013">
    <property type="entry name" value="Gal_mutarotase_sf_dom"/>
</dbReference>
<reference evidence="1" key="1">
    <citation type="journal article" date="2021" name="PeerJ">
        <title>Extensive microbial diversity within the chicken gut microbiome revealed by metagenomics and culture.</title>
        <authorList>
            <person name="Gilroy R."/>
            <person name="Ravi A."/>
            <person name="Getino M."/>
            <person name="Pursley I."/>
            <person name="Horton D.L."/>
            <person name="Alikhan N.F."/>
            <person name="Baker D."/>
            <person name="Gharbi K."/>
            <person name="Hall N."/>
            <person name="Watson M."/>
            <person name="Adriaenssens E.M."/>
            <person name="Foster-Nyarko E."/>
            <person name="Jarju S."/>
            <person name="Secka A."/>
            <person name="Antonio M."/>
            <person name="Oren A."/>
            <person name="Chaudhuri R.R."/>
            <person name="La Ragione R."/>
            <person name="Hildebrand F."/>
            <person name="Pallen M.J."/>
        </authorList>
    </citation>
    <scope>NUCLEOTIDE SEQUENCE</scope>
    <source>
        <strain evidence="1">CHK192-19661</strain>
    </source>
</reference>
<dbReference type="AlphaFoldDB" id="A0A9D2D6J3"/>
<evidence type="ECO:0000313" key="1">
    <source>
        <dbReference type="EMBL" id="HIZ09483.1"/>
    </source>
</evidence>
<dbReference type="SUPFAM" id="SSF74650">
    <property type="entry name" value="Galactose mutarotase-like"/>
    <property type="match status" value="1"/>
</dbReference>
<dbReference type="InterPro" id="IPR037481">
    <property type="entry name" value="LacX"/>
</dbReference>
<accession>A0A9D2D6J3</accession>
<sequence length="284" mass="32079">MVELKNSSLTVRIAERGAEIVSVKNAAGYEYIWQADPKFWAKHSPLLFPVCGRLLGFAYTFAGKRYEMGNHGFAQRKIFATEQRSGTEAAFTLTEDEETLAEYPFRFVLTQRYLLEGEKLRVFTRVHNPADTPLYCNFGSHEAYAAGGEFSDWSVRFEHTEDLTLAEQKGGYLTGAAVPYAQGVRELPLRYEMFADDSMLFRGLKSRRIRLLHAGKPVTEVEFSPYEHLLLWTKPGAPYICIEPWNGVPDYAGADGELPHKKGILCIEGGGEIEMEHAVTFFTE</sequence>
<dbReference type="InterPro" id="IPR014718">
    <property type="entry name" value="GH-type_carb-bd"/>
</dbReference>
<dbReference type="Proteomes" id="UP000824025">
    <property type="component" value="Unassembled WGS sequence"/>
</dbReference>
<dbReference type="EMBL" id="DXCF01000018">
    <property type="protein sequence ID" value="HIZ09483.1"/>
    <property type="molecule type" value="Genomic_DNA"/>
</dbReference>
<proteinExistence type="predicted"/>
<dbReference type="GO" id="GO:0030246">
    <property type="term" value="F:carbohydrate binding"/>
    <property type="evidence" value="ECO:0007669"/>
    <property type="project" value="InterPro"/>
</dbReference>
<evidence type="ECO:0000313" key="2">
    <source>
        <dbReference type="Proteomes" id="UP000824025"/>
    </source>
</evidence>
<dbReference type="GO" id="GO:0016853">
    <property type="term" value="F:isomerase activity"/>
    <property type="evidence" value="ECO:0007669"/>
    <property type="project" value="InterPro"/>
</dbReference>
<reference evidence="1" key="2">
    <citation type="submission" date="2021-04" db="EMBL/GenBank/DDBJ databases">
        <authorList>
            <person name="Gilroy R."/>
        </authorList>
    </citation>
    <scope>NUCLEOTIDE SEQUENCE</scope>
    <source>
        <strain evidence="1">CHK192-19661</strain>
    </source>
</reference>
<dbReference type="Pfam" id="PF01263">
    <property type="entry name" value="Aldose_epim"/>
    <property type="match status" value="1"/>
</dbReference>
<organism evidence="1 2">
    <name type="scientific">Candidatus Borkfalkia avicola</name>
    <dbReference type="NCBI Taxonomy" id="2838503"/>
    <lineage>
        <taxon>Bacteria</taxon>
        <taxon>Bacillati</taxon>
        <taxon>Bacillota</taxon>
        <taxon>Clostridia</taxon>
        <taxon>Christensenellales</taxon>
        <taxon>Christensenellaceae</taxon>
        <taxon>Candidatus Borkfalkia</taxon>
    </lineage>
</organism>